<dbReference type="GO" id="GO:0016020">
    <property type="term" value="C:membrane"/>
    <property type="evidence" value="ECO:0007669"/>
    <property type="project" value="TreeGrafter"/>
</dbReference>
<protein>
    <recommendedName>
        <fullName evidence="6">MYND-type domain-containing protein</fullName>
    </recommendedName>
</protein>
<dbReference type="PANTHER" id="PTHR46831:SF1">
    <property type="entry name" value="ZINC FINGER MYND DOMAIN-CONTAINING PROTEIN 19"/>
    <property type="match status" value="1"/>
</dbReference>
<evidence type="ECO:0000256" key="1">
    <source>
        <dbReference type="ARBA" id="ARBA00022723"/>
    </source>
</evidence>
<dbReference type="InterPro" id="IPR044925">
    <property type="entry name" value="His-Me_finger_sf"/>
</dbReference>
<evidence type="ECO:0000313" key="8">
    <source>
        <dbReference type="Proteomes" id="UP001209878"/>
    </source>
</evidence>
<dbReference type="GO" id="GO:0045202">
    <property type="term" value="C:synapse"/>
    <property type="evidence" value="ECO:0007669"/>
    <property type="project" value="TreeGrafter"/>
</dbReference>
<feature type="compositionally biased region" description="Basic and acidic residues" evidence="5">
    <location>
        <begin position="110"/>
        <end position="126"/>
    </location>
</feature>
<dbReference type="Gene3D" id="6.10.140.2220">
    <property type="match status" value="1"/>
</dbReference>
<feature type="region of interest" description="Disordered" evidence="5">
    <location>
        <begin position="105"/>
        <end position="126"/>
    </location>
</feature>
<keyword evidence="2 4" id="KW-0863">Zinc-finger</keyword>
<dbReference type="Pfam" id="PF13392">
    <property type="entry name" value="HNH_3"/>
    <property type="match status" value="1"/>
</dbReference>
<dbReference type="AlphaFoldDB" id="A0AAD9P6L0"/>
<dbReference type="GO" id="GO:0008270">
    <property type="term" value="F:zinc ion binding"/>
    <property type="evidence" value="ECO:0007669"/>
    <property type="project" value="UniProtKB-KW"/>
</dbReference>
<evidence type="ECO:0000256" key="3">
    <source>
        <dbReference type="ARBA" id="ARBA00022833"/>
    </source>
</evidence>
<accession>A0AAD9P6L0</accession>
<sequence length="236" mass="27481">MSGFKVGIVRLGRTAGKTKYALLDEDDISLVEQFAFEARVQVDPNGNGAHIYAWAYEIHRGRSSGQFMHELLWERHCGGIAPDWKVIHKNGITVDNRLENLTLVPRSRSQVRDTEGRGSKGTSKENKEQSLYWLAIQQIPTDPIQDMMHYPELSFTRYYNSNGELVEEEDDSNVYYECHYSPCTNIEKELREFSICGRCQRVRYCGPYCQQKDWPIHKKYCRERRGLCPSEHPPER</sequence>
<evidence type="ECO:0000256" key="4">
    <source>
        <dbReference type="PROSITE-ProRule" id="PRU00134"/>
    </source>
</evidence>
<dbReference type="Proteomes" id="UP001209878">
    <property type="component" value="Unassembled WGS sequence"/>
</dbReference>
<reference evidence="7" key="1">
    <citation type="journal article" date="2023" name="Mol. Biol. Evol.">
        <title>Third-Generation Sequencing Reveals the Adaptive Role of the Epigenome in Three Deep-Sea Polychaetes.</title>
        <authorList>
            <person name="Perez M."/>
            <person name="Aroh O."/>
            <person name="Sun Y."/>
            <person name="Lan Y."/>
            <person name="Juniper S.K."/>
            <person name="Young C.R."/>
            <person name="Angers B."/>
            <person name="Qian P.Y."/>
        </authorList>
    </citation>
    <scope>NUCLEOTIDE SEQUENCE</scope>
    <source>
        <strain evidence="7">R07B-5</strain>
    </source>
</reference>
<dbReference type="PROSITE" id="PS50865">
    <property type="entry name" value="ZF_MYND_2"/>
    <property type="match status" value="1"/>
</dbReference>
<keyword evidence="8" id="KW-1185">Reference proteome</keyword>
<dbReference type="Pfam" id="PF01753">
    <property type="entry name" value="zf-MYND"/>
    <property type="match status" value="1"/>
</dbReference>
<keyword evidence="1" id="KW-0479">Metal-binding</keyword>
<comment type="caution">
    <text evidence="7">The sequence shown here is derived from an EMBL/GenBank/DDBJ whole genome shotgun (WGS) entry which is preliminary data.</text>
</comment>
<dbReference type="SUPFAM" id="SSF144232">
    <property type="entry name" value="HIT/MYND zinc finger-like"/>
    <property type="match status" value="1"/>
</dbReference>
<dbReference type="Gene3D" id="3.90.75.20">
    <property type="match status" value="1"/>
</dbReference>
<evidence type="ECO:0000256" key="2">
    <source>
        <dbReference type="ARBA" id="ARBA00022771"/>
    </source>
</evidence>
<gene>
    <name evidence="7" type="ORF">NP493_115g10000</name>
</gene>
<dbReference type="InterPro" id="IPR032978">
    <property type="entry name" value="ZMYND19"/>
</dbReference>
<organism evidence="7 8">
    <name type="scientific">Ridgeia piscesae</name>
    <name type="common">Tubeworm</name>
    <dbReference type="NCBI Taxonomy" id="27915"/>
    <lineage>
        <taxon>Eukaryota</taxon>
        <taxon>Metazoa</taxon>
        <taxon>Spiralia</taxon>
        <taxon>Lophotrochozoa</taxon>
        <taxon>Annelida</taxon>
        <taxon>Polychaeta</taxon>
        <taxon>Sedentaria</taxon>
        <taxon>Canalipalpata</taxon>
        <taxon>Sabellida</taxon>
        <taxon>Siboglinidae</taxon>
        <taxon>Ridgeia</taxon>
    </lineage>
</organism>
<dbReference type="SUPFAM" id="SSF54060">
    <property type="entry name" value="His-Me finger endonucleases"/>
    <property type="match status" value="1"/>
</dbReference>
<name>A0AAD9P6L0_RIDPI</name>
<keyword evidence="3" id="KW-0862">Zinc</keyword>
<dbReference type="GO" id="GO:0005737">
    <property type="term" value="C:cytoplasm"/>
    <property type="evidence" value="ECO:0007669"/>
    <property type="project" value="TreeGrafter"/>
</dbReference>
<feature type="domain" description="MYND-type" evidence="6">
    <location>
        <begin position="183"/>
        <end position="221"/>
    </location>
</feature>
<dbReference type="InterPro" id="IPR002893">
    <property type="entry name" value="Znf_MYND"/>
</dbReference>
<dbReference type="InterPro" id="IPR003615">
    <property type="entry name" value="HNH_nuc"/>
</dbReference>
<evidence type="ECO:0000259" key="6">
    <source>
        <dbReference type="PROSITE" id="PS50865"/>
    </source>
</evidence>
<dbReference type="PANTHER" id="PTHR46831">
    <property type="entry name" value="ZINC FINGER MYND DOMAIN-CONTAINING PROTEIN 19"/>
    <property type="match status" value="1"/>
</dbReference>
<evidence type="ECO:0000256" key="5">
    <source>
        <dbReference type="SAM" id="MobiDB-lite"/>
    </source>
</evidence>
<evidence type="ECO:0000313" key="7">
    <source>
        <dbReference type="EMBL" id="KAK2189110.1"/>
    </source>
</evidence>
<proteinExistence type="predicted"/>
<dbReference type="EMBL" id="JAODUO010000114">
    <property type="protein sequence ID" value="KAK2189110.1"/>
    <property type="molecule type" value="Genomic_DNA"/>
</dbReference>